<keyword evidence="2" id="KW-1185">Reference proteome</keyword>
<dbReference type="InterPro" id="IPR015231">
    <property type="entry name" value="DUF1934"/>
</dbReference>
<accession>A0A2A5RZL2</accession>
<dbReference type="InterPro" id="IPR012674">
    <property type="entry name" value="Calycin"/>
</dbReference>
<evidence type="ECO:0008006" key="3">
    <source>
        <dbReference type="Google" id="ProtNLM"/>
    </source>
</evidence>
<evidence type="ECO:0000313" key="2">
    <source>
        <dbReference type="Proteomes" id="UP000242246"/>
    </source>
</evidence>
<proteinExistence type="predicted"/>
<dbReference type="Pfam" id="PF09148">
    <property type="entry name" value="DUF1934"/>
    <property type="match status" value="1"/>
</dbReference>
<dbReference type="RefSeq" id="WP_068162271.1">
    <property type="nucleotide sequence ID" value="NZ_JXJX01000007.1"/>
</dbReference>
<sequence>MTQITIKNLITIDQQTETIHQTFSGDYYQKNQSHFLVYQNELAEKVVMKYDHEMLTITRFSTPSTLIKLHPKVSTQAVITTPVGQQVFDVKTKKHEMIPEGFKTDYEFFQGDTKIAQYALSVRFEEE</sequence>
<gene>
    <name evidence="1" type="ORF">RU87_GL001550</name>
</gene>
<dbReference type="Gene3D" id="2.40.128.20">
    <property type="match status" value="1"/>
</dbReference>
<evidence type="ECO:0000313" key="1">
    <source>
        <dbReference type="EMBL" id="PCS06697.1"/>
    </source>
</evidence>
<organism evidence="1 2">
    <name type="scientific">Pseudolactococcus plantarum</name>
    <dbReference type="NCBI Taxonomy" id="1365"/>
    <lineage>
        <taxon>Bacteria</taxon>
        <taxon>Bacillati</taxon>
        <taxon>Bacillota</taxon>
        <taxon>Bacilli</taxon>
        <taxon>Lactobacillales</taxon>
        <taxon>Streptococcaceae</taxon>
        <taxon>Pseudolactococcus</taxon>
    </lineage>
</organism>
<dbReference type="AlphaFoldDB" id="A0A2A5RZL2"/>
<dbReference type="STRING" id="1348632.GCA_001591745_00933"/>
<dbReference type="EMBL" id="JXJX01000007">
    <property type="protein sequence ID" value="PCS06697.1"/>
    <property type="molecule type" value="Genomic_DNA"/>
</dbReference>
<dbReference type="SUPFAM" id="SSF50814">
    <property type="entry name" value="Lipocalins"/>
    <property type="match status" value="1"/>
</dbReference>
<protein>
    <recommendedName>
        <fullName evidence="3">50S ribosomal protein L19</fullName>
    </recommendedName>
</protein>
<comment type="caution">
    <text evidence="1">The sequence shown here is derived from an EMBL/GenBank/DDBJ whole genome shotgun (WGS) entry which is preliminary data.</text>
</comment>
<dbReference type="OrthoDB" id="2233368at2"/>
<dbReference type="Proteomes" id="UP000242246">
    <property type="component" value="Unassembled WGS sequence"/>
</dbReference>
<name>A0A2A5RZL2_9LACT</name>
<reference evidence="1 2" key="1">
    <citation type="submission" date="2014-12" db="EMBL/GenBank/DDBJ databases">
        <title>Draft genome sequences of 10 type strains of Lactococcus.</title>
        <authorList>
            <person name="Sun Z."/>
            <person name="Zhong Z."/>
            <person name="Liu W."/>
            <person name="Zhang W."/>
            <person name="Zhang H."/>
        </authorList>
    </citation>
    <scope>NUCLEOTIDE SEQUENCE [LARGE SCALE GENOMIC DNA]</scope>
    <source>
        <strain evidence="1 2">DSM 20686</strain>
    </source>
</reference>